<keyword evidence="9" id="KW-0560">Oxidoreductase</keyword>
<dbReference type="GO" id="GO:0015677">
    <property type="term" value="P:copper ion import"/>
    <property type="evidence" value="ECO:0007669"/>
    <property type="project" value="TreeGrafter"/>
</dbReference>
<evidence type="ECO:0000259" key="16">
    <source>
        <dbReference type="PROSITE" id="PS51384"/>
    </source>
</evidence>
<dbReference type="SFLD" id="SFLDG01168">
    <property type="entry name" value="Ferric_reductase_subgroup_(FRE"/>
    <property type="match status" value="1"/>
</dbReference>
<dbReference type="EC" id="1.16.1.9" evidence="3"/>
<evidence type="ECO:0000256" key="11">
    <source>
        <dbReference type="ARBA" id="ARBA00023136"/>
    </source>
</evidence>
<keyword evidence="6 14" id="KW-0812">Transmembrane</keyword>
<dbReference type="InterPro" id="IPR039261">
    <property type="entry name" value="FNR_nucleotide-bd"/>
</dbReference>
<evidence type="ECO:0000256" key="9">
    <source>
        <dbReference type="ARBA" id="ARBA00023002"/>
    </source>
</evidence>
<dbReference type="Proteomes" id="UP000799429">
    <property type="component" value="Unassembled WGS sequence"/>
</dbReference>
<dbReference type="Pfam" id="PF08022">
    <property type="entry name" value="FAD_binding_8"/>
    <property type="match status" value="1"/>
</dbReference>
<dbReference type="SUPFAM" id="SSF63380">
    <property type="entry name" value="Riboflavin synthase domain-like"/>
    <property type="match status" value="1"/>
</dbReference>
<feature type="compositionally biased region" description="Low complexity" evidence="13">
    <location>
        <begin position="38"/>
        <end position="49"/>
    </location>
</feature>
<keyword evidence="15" id="KW-0732">Signal</keyword>
<dbReference type="GO" id="GO:0052851">
    <property type="term" value="F:ferric-chelate reductase (NADPH) activity"/>
    <property type="evidence" value="ECO:0007669"/>
    <property type="project" value="UniProtKB-EC"/>
</dbReference>
<name>A0A9P4S1K8_9PEZI</name>
<feature type="signal peptide" evidence="15">
    <location>
        <begin position="1"/>
        <end position="20"/>
    </location>
</feature>
<evidence type="ECO:0000256" key="14">
    <source>
        <dbReference type="SAM" id="Phobius"/>
    </source>
</evidence>
<dbReference type="Pfam" id="PF08030">
    <property type="entry name" value="NAD_binding_6"/>
    <property type="match status" value="1"/>
</dbReference>
<gene>
    <name evidence="17" type="ORF">M501DRAFT_944042</name>
</gene>
<keyword evidence="8 14" id="KW-1133">Transmembrane helix</keyword>
<evidence type="ECO:0000256" key="2">
    <source>
        <dbReference type="ARBA" id="ARBA00006278"/>
    </source>
</evidence>
<dbReference type="AlphaFoldDB" id="A0A9P4S1K8"/>
<evidence type="ECO:0000256" key="15">
    <source>
        <dbReference type="SAM" id="SignalP"/>
    </source>
</evidence>
<dbReference type="InterPro" id="IPR051410">
    <property type="entry name" value="Ferric/Cupric_Reductase"/>
</dbReference>
<reference evidence="17" key="1">
    <citation type="journal article" date="2020" name="Stud. Mycol.">
        <title>101 Dothideomycetes genomes: a test case for predicting lifestyles and emergence of pathogens.</title>
        <authorList>
            <person name="Haridas S."/>
            <person name="Albert R."/>
            <person name="Binder M."/>
            <person name="Bloem J."/>
            <person name="Labutti K."/>
            <person name="Salamov A."/>
            <person name="Andreopoulos B."/>
            <person name="Baker S."/>
            <person name="Barry K."/>
            <person name="Bills G."/>
            <person name="Bluhm B."/>
            <person name="Cannon C."/>
            <person name="Castanera R."/>
            <person name="Culley D."/>
            <person name="Daum C."/>
            <person name="Ezra D."/>
            <person name="Gonzalez J."/>
            <person name="Henrissat B."/>
            <person name="Kuo A."/>
            <person name="Liang C."/>
            <person name="Lipzen A."/>
            <person name="Lutzoni F."/>
            <person name="Magnuson J."/>
            <person name="Mondo S."/>
            <person name="Nolan M."/>
            <person name="Ohm R."/>
            <person name="Pangilinan J."/>
            <person name="Park H.-J."/>
            <person name="Ramirez L."/>
            <person name="Alfaro M."/>
            <person name="Sun H."/>
            <person name="Tritt A."/>
            <person name="Yoshinaga Y."/>
            <person name="Zwiers L.-H."/>
            <person name="Turgeon B."/>
            <person name="Goodwin S."/>
            <person name="Spatafora J."/>
            <person name="Crous P."/>
            <person name="Grigoriev I."/>
        </authorList>
    </citation>
    <scope>NUCLEOTIDE SEQUENCE</scope>
    <source>
        <strain evidence="17">CBS 101060</strain>
    </source>
</reference>
<feature type="chain" id="PRO_5040255561" description="ferric-chelate reductase (NADPH)" evidence="15">
    <location>
        <begin position="21"/>
        <end position="643"/>
    </location>
</feature>
<dbReference type="PANTHER" id="PTHR32361:SF24">
    <property type="entry name" value="REDUCTASE, PUTATIVE (AFU_ORTHOLOGUE AFUA_3G10820)-RELATED"/>
    <property type="match status" value="1"/>
</dbReference>
<accession>A0A9P4S1K8</accession>
<comment type="catalytic activity">
    <reaction evidence="12">
        <text>2 a Fe(II)-siderophore + NADP(+) + H(+) = 2 a Fe(III)-siderophore + NADPH</text>
        <dbReference type="Rhea" id="RHEA:28795"/>
        <dbReference type="Rhea" id="RHEA-COMP:11342"/>
        <dbReference type="Rhea" id="RHEA-COMP:11344"/>
        <dbReference type="ChEBI" id="CHEBI:15378"/>
        <dbReference type="ChEBI" id="CHEBI:29033"/>
        <dbReference type="ChEBI" id="CHEBI:29034"/>
        <dbReference type="ChEBI" id="CHEBI:57783"/>
        <dbReference type="ChEBI" id="CHEBI:58349"/>
        <dbReference type="EC" id="1.16.1.9"/>
    </reaction>
</comment>
<evidence type="ECO:0000256" key="12">
    <source>
        <dbReference type="ARBA" id="ARBA00048483"/>
    </source>
</evidence>
<evidence type="ECO:0000256" key="7">
    <source>
        <dbReference type="ARBA" id="ARBA00022982"/>
    </source>
</evidence>
<dbReference type="InterPro" id="IPR013121">
    <property type="entry name" value="Fe_red_NAD-bd_6"/>
</dbReference>
<dbReference type="InterPro" id="IPR017938">
    <property type="entry name" value="Riboflavin_synthase-like_b-brl"/>
</dbReference>
<evidence type="ECO:0000256" key="13">
    <source>
        <dbReference type="SAM" id="MobiDB-lite"/>
    </source>
</evidence>
<feature type="transmembrane region" description="Helical" evidence="14">
    <location>
        <begin position="275"/>
        <end position="294"/>
    </location>
</feature>
<keyword evidence="18" id="KW-1185">Reference proteome</keyword>
<feature type="region of interest" description="Disordered" evidence="13">
    <location>
        <begin position="38"/>
        <end position="65"/>
    </location>
</feature>
<evidence type="ECO:0000256" key="6">
    <source>
        <dbReference type="ARBA" id="ARBA00022692"/>
    </source>
</evidence>
<dbReference type="InterPro" id="IPR017927">
    <property type="entry name" value="FAD-bd_FR_type"/>
</dbReference>
<keyword evidence="4" id="KW-0813">Transport</keyword>
<dbReference type="InterPro" id="IPR013112">
    <property type="entry name" value="FAD-bd_8"/>
</dbReference>
<dbReference type="PROSITE" id="PS51384">
    <property type="entry name" value="FAD_FR"/>
    <property type="match status" value="1"/>
</dbReference>
<dbReference type="Gene3D" id="3.40.50.80">
    <property type="entry name" value="Nucleotide-binding domain of ferredoxin-NADP reductase (FNR) module"/>
    <property type="match status" value="1"/>
</dbReference>
<dbReference type="SUPFAM" id="SSF52343">
    <property type="entry name" value="Ferredoxin reductase-like, C-terminal NADP-linked domain"/>
    <property type="match status" value="1"/>
</dbReference>
<keyword evidence="5" id="KW-1003">Cell membrane</keyword>
<comment type="similarity">
    <text evidence="2">Belongs to the ferric reductase (FRE) family.</text>
</comment>
<dbReference type="OrthoDB" id="4494341at2759"/>
<feature type="domain" description="FAD-binding FR-type" evidence="16">
    <location>
        <begin position="352"/>
        <end position="491"/>
    </location>
</feature>
<dbReference type="PANTHER" id="PTHR32361">
    <property type="entry name" value="FERRIC/CUPRIC REDUCTASE TRANSMEMBRANE COMPONENT"/>
    <property type="match status" value="1"/>
</dbReference>
<dbReference type="EMBL" id="MU006118">
    <property type="protein sequence ID" value="KAF2834469.1"/>
    <property type="molecule type" value="Genomic_DNA"/>
</dbReference>
<sequence>MSLSLRTLLLLGTSAATITAQGTHASAAAAAAAGPSSSSAAHSGSTSGSQAGGQHGAGHNEPPGPADFINIDVQHHLGWLWVALCGSFLIYHAIVRSVHYIRKIACLNNETQRYFANPNVAYGRFKRHFSEAPLFRTRHHREFKLSSALNVGTLPSRFQTLLICAYFGVNVAFCVYNIDYANDSKTVLKELRNRTGVLSVINMVPLFLFAHRNNPLINFCGVSFDTFNLMHRWLGRISVLEAIAHTCCYCINKVNTMGWAGLQKSLTTHLSTPQTGLIATCAFVAILFTSPSIVRHAFYEAFLHFHIAMAALALAILWLHLKDLESQKVLIIVIAFWLTERSIRICHIVYRNFGSSSTKADVEVLPGDALRVTLRMARPWKFRPGQHVYLYIPHIGWWTSHPFSLAWSDSEAHSPVVSSEDLPVDIEKSGAITPVVQHDVLGLPTKTSMSLIIRRRTGFTEKLYRKAQNAASGRFTTTAIVEGPYGKENLHSYGTVLLFAAGVGITHQVPHVRDLVVSFSNSTSATRKVVLVWIIQSPEHLEWIRPWMTTILSLPQRRDVLKILLFVTRPRSTKEIHSPSSSVQMFPGKPNVTALVEAEADAQVGAMAVSVCGTGSLADDVRKATRGVMSRRNVDFVENAFSW</sequence>
<keyword evidence="7" id="KW-0249">Electron transport</keyword>
<keyword evidence="11 14" id="KW-0472">Membrane</keyword>
<evidence type="ECO:0000313" key="17">
    <source>
        <dbReference type="EMBL" id="KAF2834469.1"/>
    </source>
</evidence>
<dbReference type="SFLD" id="SFLDS00052">
    <property type="entry name" value="Ferric_Reductase_Domain"/>
    <property type="match status" value="1"/>
</dbReference>
<dbReference type="GO" id="GO:0006879">
    <property type="term" value="P:intracellular iron ion homeostasis"/>
    <property type="evidence" value="ECO:0007669"/>
    <property type="project" value="TreeGrafter"/>
</dbReference>
<keyword evidence="10" id="KW-0406">Ion transport</keyword>
<evidence type="ECO:0000313" key="18">
    <source>
        <dbReference type="Proteomes" id="UP000799429"/>
    </source>
</evidence>
<dbReference type="InterPro" id="IPR013130">
    <property type="entry name" value="Fe3_Rdtase_TM_dom"/>
</dbReference>
<dbReference type="CDD" id="cd06186">
    <property type="entry name" value="NOX_Duox_like_FAD_NADP"/>
    <property type="match status" value="1"/>
</dbReference>
<dbReference type="GO" id="GO:0006826">
    <property type="term" value="P:iron ion transport"/>
    <property type="evidence" value="ECO:0007669"/>
    <property type="project" value="UniProtKB-ARBA"/>
</dbReference>
<organism evidence="17 18">
    <name type="scientific">Patellaria atrata CBS 101060</name>
    <dbReference type="NCBI Taxonomy" id="1346257"/>
    <lineage>
        <taxon>Eukaryota</taxon>
        <taxon>Fungi</taxon>
        <taxon>Dikarya</taxon>
        <taxon>Ascomycota</taxon>
        <taxon>Pezizomycotina</taxon>
        <taxon>Dothideomycetes</taxon>
        <taxon>Dothideomycetes incertae sedis</taxon>
        <taxon>Patellariales</taxon>
        <taxon>Patellariaceae</taxon>
        <taxon>Patellaria</taxon>
    </lineage>
</organism>
<evidence type="ECO:0000256" key="4">
    <source>
        <dbReference type="ARBA" id="ARBA00022448"/>
    </source>
</evidence>
<evidence type="ECO:0000256" key="10">
    <source>
        <dbReference type="ARBA" id="ARBA00023065"/>
    </source>
</evidence>
<feature type="transmembrane region" description="Helical" evidence="14">
    <location>
        <begin position="301"/>
        <end position="321"/>
    </location>
</feature>
<proteinExistence type="inferred from homology"/>
<protein>
    <recommendedName>
        <fullName evidence="3">ferric-chelate reductase (NADPH)</fullName>
        <ecNumber evidence="3">1.16.1.9</ecNumber>
    </recommendedName>
</protein>
<evidence type="ECO:0000256" key="8">
    <source>
        <dbReference type="ARBA" id="ARBA00022989"/>
    </source>
</evidence>
<evidence type="ECO:0000256" key="3">
    <source>
        <dbReference type="ARBA" id="ARBA00012668"/>
    </source>
</evidence>
<comment type="caution">
    <text evidence="17">The sequence shown here is derived from an EMBL/GenBank/DDBJ whole genome shotgun (WGS) entry which is preliminary data.</text>
</comment>
<evidence type="ECO:0000256" key="5">
    <source>
        <dbReference type="ARBA" id="ARBA00022475"/>
    </source>
</evidence>
<evidence type="ECO:0000256" key="1">
    <source>
        <dbReference type="ARBA" id="ARBA00004651"/>
    </source>
</evidence>
<comment type="subcellular location">
    <subcellularLocation>
        <location evidence="1">Cell membrane</location>
        <topology evidence="1">Multi-pass membrane protein</topology>
    </subcellularLocation>
</comment>
<dbReference type="Pfam" id="PF01794">
    <property type="entry name" value="Ferric_reduct"/>
    <property type="match status" value="1"/>
</dbReference>
<dbReference type="GO" id="GO:0005886">
    <property type="term" value="C:plasma membrane"/>
    <property type="evidence" value="ECO:0007669"/>
    <property type="project" value="UniProtKB-SubCell"/>
</dbReference>